<dbReference type="Gene3D" id="3.40.50.720">
    <property type="entry name" value="NAD(P)-binding Rossmann-like Domain"/>
    <property type="match status" value="1"/>
</dbReference>
<dbReference type="AlphaFoldDB" id="A0A4P6Q6G1"/>
<dbReference type="PANTHER" id="PTHR43362">
    <property type="entry name" value="MANNITOL DEHYDROGENASE DSF1-RELATED"/>
    <property type="match status" value="1"/>
</dbReference>
<dbReference type="InterPro" id="IPR013328">
    <property type="entry name" value="6PGD_dom2"/>
</dbReference>
<feature type="domain" description="Mannitol dehydrogenase N-terminal" evidence="3">
    <location>
        <begin position="32"/>
        <end position="282"/>
    </location>
</feature>
<reference evidence="5 6" key="1">
    <citation type="submission" date="2019-02" db="EMBL/GenBank/DDBJ databases">
        <authorList>
            <person name="Khodamoradi S."/>
            <person name="Hahnke R.L."/>
            <person name="Kaempfer P."/>
            <person name="Schumann P."/>
            <person name="Rohde M."/>
            <person name="Steinert M."/>
            <person name="Luzhetskyy A."/>
            <person name="Wink J."/>
            <person name="Ruckert C."/>
        </authorList>
    </citation>
    <scope>NUCLEOTIDE SEQUENCE [LARGE SCALE GENOMIC DNA]</scope>
    <source>
        <strain evidence="5 6">M2</strain>
    </source>
</reference>
<dbReference type="InterPro" id="IPR008927">
    <property type="entry name" value="6-PGluconate_DH-like_C_sf"/>
</dbReference>
<keyword evidence="1 5" id="KW-0560">Oxidoreductase</keyword>
<sequence length="492" mass="52598">MTTAGPRLSRAARTLLPEKMVRELPPQETRTGIVHLGPGAFHRAHQAVYTQRAMAAEPGDWGICAAAARGRSVVDALRAQDHLYTVTERAADGADRMRAVGAITDSVAALDEPERLAAAVAAPGTRIVSLTVTEGGYRHDPATGRLLPEDPEIAADAAGRAPRTAVGQLVRGLQQRSRTDGTPLTVLSCDNLPQNGRLLRGLVDSFCRMLPESEQAPLLEWIGARVAFCSTVVDQVVPATAPADLERVVEALGVADEAAVVGEEYRSWVIEDRFAGPRPAWDRVGARFADDVRPHETVKLRCINATQTTAACLGLLLGVHTMAEAVGRLDLRRFLRALYTQELAPSAVAAGGEPPGFEELLVRLGNPNLQHRLGQVAQQGLGKLPQRLVAPAAEHVREGREPRLACLAIASWVRLLRTPVGARPRLDPASEEFARELAAVRYAVEAVDLVRERMPGLSGESGARPDVGDGVAEALRALEVRGAEAVVREAAG</sequence>
<dbReference type="Pfam" id="PF01232">
    <property type="entry name" value="Mannitol_dh"/>
    <property type="match status" value="1"/>
</dbReference>
<comment type="catalytic activity">
    <reaction evidence="2">
        <text>D-mannitol 1-phosphate + NAD(+) = beta-D-fructose 6-phosphate + NADH + H(+)</text>
        <dbReference type="Rhea" id="RHEA:19661"/>
        <dbReference type="ChEBI" id="CHEBI:15378"/>
        <dbReference type="ChEBI" id="CHEBI:57540"/>
        <dbReference type="ChEBI" id="CHEBI:57634"/>
        <dbReference type="ChEBI" id="CHEBI:57945"/>
        <dbReference type="ChEBI" id="CHEBI:61381"/>
        <dbReference type="EC" id="1.1.1.17"/>
    </reaction>
</comment>
<evidence type="ECO:0000259" key="4">
    <source>
        <dbReference type="Pfam" id="PF08125"/>
    </source>
</evidence>
<dbReference type="GO" id="GO:0008926">
    <property type="term" value="F:mannitol-1-phosphate 5-dehydrogenase activity"/>
    <property type="evidence" value="ECO:0007669"/>
    <property type="project" value="UniProtKB-EC"/>
</dbReference>
<dbReference type="SUPFAM" id="SSF48179">
    <property type="entry name" value="6-phosphogluconate dehydrogenase C-terminal domain-like"/>
    <property type="match status" value="1"/>
</dbReference>
<feature type="domain" description="Mannitol dehydrogenase C-terminal" evidence="4">
    <location>
        <begin position="291"/>
        <end position="417"/>
    </location>
</feature>
<dbReference type="EMBL" id="CP036455">
    <property type="protein sequence ID" value="QBI56358.1"/>
    <property type="molecule type" value="Genomic_DNA"/>
</dbReference>
<gene>
    <name evidence="5" type="primary">por</name>
    <name evidence="5" type="ORF">EKD16_23025</name>
</gene>
<dbReference type="PANTHER" id="PTHR43362:SF1">
    <property type="entry name" value="MANNITOL DEHYDROGENASE 2-RELATED"/>
    <property type="match status" value="1"/>
</dbReference>
<dbReference type="EC" id="1.1.1.-" evidence="5"/>
<dbReference type="InterPro" id="IPR050988">
    <property type="entry name" value="Mannitol_DH/Oxidoreductase"/>
</dbReference>
<evidence type="ECO:0000256" key="1">
    <source>
        <dbReference type="ARBA" id="ARBA00023002"/>
    </source>
</evidence>
<dbReference type="Pfam" id="PF08125">
    <property type="entry name" value="Mannitol_dh_C"/>
    <property type="match status" value="1"/>
</dbReference>
<dbReference type="OrthoDB" id="271711at2"/>
<proteinExistence type="predicted"/>
<dbReference type="InterPro" id="IPR036291">
    <property type="entry name" value="NAD(P)-bd_dom_sf"/>
</dbReference>
<organism evidence="5 6">
    <name type="scientific">Streptomonospora litoralis</name>
    <dbReference type="NCBI Taxonomy" id="2498135"/>
    <lineage>
        <taxon>Bacteria</taxon>
        <taxon>Bacillati</taxon>
        <taxon>Actinomycetota</taxon>
        <taxon>Actinomycetes</taxon>
        <taxon>Streptosporangiales</taxon>
        <taxon>Nocardiopsidaceae</taxon>
        <taxon>Streptomonospora</taxon>
    </lineage>
</organism>
<dbReference type="PRINTS" id="PR00084">
    <property type="entry name" value="MTLDHDRGNASE"/>
</dbReference>
<evidence type="ECO:0000256" key="2">
    <source>
        <dbReference type="ARBA" id="ARBA00048615"/>
    </source>
</evidence>
<dbReference type="SUPFAM" id="SSF51735">
    <property type="entry name" value="NAD(P)-binding Rossmann-fold domains"/>
    <property type="match status" value="1"/>
</dbReference>
<evidence type="ECO:0000313" key="6">
    <source>
        <dbReference type="Proteomes" id="UP000292235"/>
    </source>
</evidence>
<evidence type="ECO:0000313" key="5">
    <source>
        <dbReference type="EMBL" id="QBI56358.1"/>
    </source>
</evidence>
<dbReference type="Gene3D" id="1.10.1040.10">
    <property type="entry name" value="N-(1-d-carboxylethyl)-l-norvaline Dehydrogenase, domain 2"/>
    <property type="match status" value="1"/>
</dbReference>
<name>A0A4P6Q6G1_9ACTN</name>
<dbReference type="InterPro" id="IPR000669">
    <property type="entry name" value="Mannitol_DH"/>
</dbReference>
<keyword evidence="6" id="KW-1185">Reference proteome</keyword>
<protein>
    <submittedName>
        <fullName evidence="5">Polyol:NADP oxidoreductase</fullName>
        <ecNumber evidence="5">1.1.1.-</ecNumber>
    </submittedName>
</protein>
<evidence type="ECO:0000259" key="3">
    <source>
        <dbReference type="Pfam" id="PF01232"/>
    </source>
</evidence>
<dbReference type="RefSeq" id="WP_131101190.1">
    <property type="nucleotide sequence ID" value="NZ_CP036455.1"/>
</dbReference>
<dbReference type="Proteomes" id="UP000292235">
    <property type="component" value="Chromosome"/>
</dbReference>
<accession>A0A4P6Q6G1</accession>
<dbReference type="InterPro" id="IPR013131">
    <property type="entry name" value="Mannitol_DH_N"/>
</dbReference>
<dbReference type="InterPro" id="IPR013118">
    <property type="entry name" value="Mannitol_DH_C"/>
</dbReference>
<dbReference type="KEGG" id="strr:EKD16_23025"/>